<gene>
    <name evidence="2" type="ORF">Tco_1110642</name>
</gene>
<proteinExistence type="predicted"/>
<accession>A0ABQ5IJL5</accession>
<comment type="caution">
    <text evidence="2">The sequence shown here is derived from an EMBL/GenBank/DDBJ whole genome shotgun (WGS) entry which is preliminary data.</text>
</comment>
<dbReference type="PANTHER" id="PTHR31973:SF187">
    <property type="entry name" value="MUTATOR TRANSPOSASE MUDRA PROTEIN"/>
    <property type="match status" value="1"/>
</dbReference>
<reference evidence="2" key="1">
    <citation type="journal article" date="2022" name="Int. J. Mol. Sci.">
        <title>Draft Genome of Tanacetum Coccineum: Genomic Comparison of Closely Related Tanacetum-Family Plants.</title>
        <authorList>
            <person name="Yamashiro T."/>
            <person name="Shiraishi A."/>
            <person name="Nakayama K."/>
            <person name="Satake H."/>
        </authorList>
    </citation>
    <scope>NUCLEOTIDE SEQUENCE</scope>
</reference>
<dbReference type="EMBL" id="BQNB010020850">
    <property type="protein sequence ID" value="GJU00304.1"/>
    <property type="molecule type" value="Genomic_DNA"/>
</dbReference>
<dbReference type="Proteomes" id="UP001151760">
    <property type="component" value="Unassembled WGS sequence"/>
</dbReference>
<name>A0ABQ5IJL5_9ASTR</name>
<organism evidence="2 3">
    <name type="scientific">Tanacetum coccineum</name>
    <dbReference type="NCBI Taxonomy" id="301880"/>
    <lineage>
        <taxon>Eukaryota</taxon>
        <taxon>Viridiplantae</taxon>
        <taxon>Streptophyta</taxon>
        <taxon>Embryophyta</taxon>
        <taxon>Tracheophyta</taxon>
        <taxon>Spermatophyta</taxon>
        <taxon>Magnoliopsida</taxon>
        <taxon>eudicotyledons</taxon>
        <taxon>Gunneridae</taxon>
        <taxon>Pentapetalae</taxon>
        <taxon>asterids</taxon>
        <taxon>campanulids</taxon>
        <taxon>Asterales</taxon>
        <taxon>Asteraceae</taxon>
        <taxon>Asteroideae</taxon>
        <taxon>Anthemideae</taxon>
        <taxon>Anthemidinae</taxon>
        <taxon>Tanacetum</taxon>
    </lineage>
</organism>
<keyword evidence="3" id="KW-1185">Reference proteome</keyword>
<reference evidence="2" key="2">
    <citation type="submission" date="2022-01" db="EMBL/GenBank/DDBJ databases">
        <authorList>
            <person name="Yamashiro T."/>
            <person name="Shiraishi A."/>
            <person name="Satake H."/>
            <person name="Nakayama K."/>
        </authorList>
    </citation>
    <scope>NUCLEOTIDE SEQUENCE</scope>
</reference>
<evidence type="ECO:0000313" key="2">
    <source>
        <dbReference type="EMBL" id="GJU00304.1"/>
    </source>
</evidence>
<feature type="region of interest" description="Disordered" evidence="1">
    <location>
        <begin position="281"/>
        <end position="414"/>
    </location>
</feature>
<evidence type="ECO:0000313" key="3">
    <source>
        <dbReference type="Proteomes" id="UP001151760"/>
    </source>
</evidence>
<protein>
    <submittedName>
        <fullName evidence="2">Multidrug resistance-associated protein 5</fullName>
    </submittedName>
</protein>
<feature type="compositionally biased region" description="Low complexity" evidence="1">
    <location>
        <begin position="343"/>
        <end position="359"/>
    </location>
</feature>
<dbReference type="PANTHER" id="PTHR31973">
    <property type="entry name" value="POLYPROTEIN, PUTATIVE-RELATED"/>
    <property type="match status" value="1"/>
</dbReference>
<feature type="compositionally biased region" description="Basic residues" evidence="1">
    <location>
        <begin position="283"/>
        <end position="297"/>
    </location>
</feature>
<sequence>MTSPPILGHPIPFNLLGAHGATVTVNPDYKTYFDRFYVCFAGLADGWKAVVNVENKDNWSWFLELLEEDLDCNRENGLTLMSDQHKGLIEVVKDGMPNAEHKQCARHNYENFRKQYFGKIIDKIKSANPNAHKYLMDKNPKTWSRAFFEVDRGYEAIENGFNECFNSVIVSVRHKPLLTMLEAIGVIVLKRINKMREISRKWNPRVCPNIKKRLEWLKEEQRFWHVIPAARNLFEVRSGSEELIVDEGKSTCSCRMWQLSGLPYFHATKWPGQSMYSTVLPLKPKKMLGRPKRKRNRSKGEGGSSTKVSKIGRPRKKQSGLNLDDVDVDVKGGGFKKGGSCESKQSSAGGSKGGACAFGSKRKAVSSVGTQKRQGKKKVETSGFAKWFELQDEPEQTQDDPVQTQDEDQVEQTQEQAKIDLTQVEQTQEQTQDQVQTQEQPQQVTLSRLSARILQRKLGK</sequence>
<evidence type="ECO:0000256" key="1">
    <source>
        <dbReference type="SAM" id="MobiDB-lite"/>
    </source>
</evidence>